<dbReference type="EMBL" id="MFKF01000125">
    <property type="protein sequence ID" value="OGG53189.1"/>
    <property type="molecule type" value="Genomic_DNA"/>
</dbReference>
<dbReference type="Proteomes" id="UP000178606">
    <property type="component" value="Unassembled WGS sequence"/>
</dbReference>
<gene>
    <name evidence="1" type="ORF">A3F84_13600</name>
</gene>
<sequence>MNTVYIKFNSRVHQIRGYYELATRAQVSSLPDSIYIVPIKALSLLDEQHISYRRATDEEVERAYAQVRNTAAFVLQ</sequence>
<comment type="caution">
    <text evidence="1">The sequence shown here is derived from an EMBL/GenBank/DDBJ whole genome shotgun (WGS) entry which is preliminary data.</text>
</comment>
<organism evidence="1 2">
    <name type="scientific">Handelsmanbacteria sp. (strain RIFCSPLOWO2_12_FULL_64_10)</name>
    <dbReference type="NCBI Taxonomy" id="1817868"/>
    <lineage>
        <taxon>Bacteria</taxon>
        <taxon>Candidatus Handelsmaniibacteriota</taxon>
    </lineage>
</organism>
<accession>A0A1F6CVJ5</accession>
<proteinExistence type="predicted"/>
<name>A0A1F6CVJ5_HANXR</name>
<evidence type="ECO:0000313" key="1">
    <source>
        <dbReference type="EMBL" id="OGG53189.1"/>
    </source>
</evidence>
<reference evidence="1 2" key="1">
    <citation type="journal article" date="2016" name="Nat. Commun.">
        <title>Thousands of microbial genomes shed light on interconnected biogeochemical processes in an aquifer system.</title>
        <authorList>
            <person name="Anantharaman K."/>
            <person name="Brown C.T."/>
            <person name="Hug L.A."/>
            <person name="Sharon I."/>
            <person name="Castelle C.J."/>
            <person name="Probst A.J."/>
            <person name="Thomas B.C."/>
            <person name="Singh A."/>
            <person name="Wilkins M.J."/>
            <person name="Karaoz U."/>
            <person name="Brodie E.L."/>
            <person name="Williams K.H."/>
            <person name="Hubbard S.S."/>
            <person name="Banfield J.F."/>
        </authorList>
    </citation>
    <scope>NUCLEOTIDE SEQUENCE [LARGE SCALE GENOMIC DNA]</scope>
    <source>
        <strain evidence="2">RIFCSPLOWO2_12_FULL_64_10</strain>
    </source>
</reference>
<evidence type="ECO:0000313" key="2">
    <source>
        <dbReference type="Proteomes" id="UP000178606"/>
    </source>
</evidence>
<protein>
    <submittedName>
        <fullName evidence="1">Uncharacterized protein</fullName>
    </submittedName>
</protein>
<dbReference type="AlphaFoldDB" id="A0A1F6CVJ5"/>